<dbReference type="GO" id="GO:0043596">
    <property type="term" value="C:nuclear replication fork"/>
    <property type="evidence" value="ECO:0007669"/>
    <property type="project" value="TreeGrafter"/>
</dbReference>
<feature type="region of interest" description="Disordered" evidence="2">
    <location>
        <begin position="148"/>
        <end position="172"/>
    </location>
</feature>
<dbReference type="KEGG" id="pco:PHACADRAFT_88712"/>
<feature type="region of interest" description="Disordered" evidence="2">
    <location>
        <begin position="278"/>
        <end position="320"/>
    </location>
</feature>
<name>K5WG80_PHACS</name>
<dbReference type="RefSeq" id="XP_007393436.1">
    <property type="nucleotide sequence ID" value="XM_007393374.1"/>
</dbReference>
<keyword evidence="5" id="KW-1185">Reference proteome</keyword>
<organism evidence="4 5">
    <name type="scientific">Phanerochaete carnosa (strain HHB-10118-sp)</name>
    <name type="common">White-rot fungus</name>
    <name type="synonym">Peniophora carnosa</name>
    <dbReference type="NCBI Taxonomy" id="650164"/>
    <lineage>
        <taxon>Eukaryota</taxon>
        <taxon>Fungi</taxon>
        <taxon>Dikarya</taxon>
        <taxon>Basidiomycota</taxon>
        <taxon>Agaricomycotina</taxon>
        <taxon>Agaricomycetes</taxon>
        <taxon>Polyporales</taxon>
        <taxon>Phanerochaetaceae</taxon>
        <taxon>Phanerochaete</taxon>
    </lineage>
</organism>
<dbReference type="InterPro" id="IPR012340">
    <property type="entry name" value="NA-bd_OB-fold"/>
</dbReference>
<evidence type="ECO:0000256" key="1">
    <source>
        <dbReference type="ARBA" id="ARBA00009679"/>
    </source>
</evidence>
<dbReference type="InterPro" id="IPR040184">
    <property type="entry name" value="Mcm10"/>
</dbReference>
<accession>K5WG80</accession>
<dbReference type="Proteomes" id="UP000008370">
    <property type="component" value="Unassembled WGS sequence"/>
</dbReference>
<comment type="similarity">
    <text evidence="1">Belongs to the MCM10 family.</text>
</comment>
<feature type="domain" description="Zinc finger Mcm10/DnaG-type" evidence="3">
    <location>
        <begin position="434"/>
        <end position="479"/>
    </location>
</feature>
<dbReference type="AlphaFoldDB" id="K5WG80"/>
<evidence type="ECO:0000256" key="2">
    <source>
        <dbReference type="SAM" id="MobiDB-lite"/>
    </source>
</evidence>
<feature type="region of interest" description="Disordered" evidence="2">
    <location>
        <begin position="594"/>
        <end position="630"/>
    </location>
</feature>
<dbReference type="EMBL" id="JH930470">
    <property type="protein sequence ID" value="EKM58109.1"/>
    <property type="molecule type" value="Genomic_DNA"/>
</dbReference>
<dbReference type="GO" id="GO:0003688">
    <property type="term" value="F:DNA replication origin binding"/>
    <property type="evidence" value="ECO:0007669"/>
    <property type="project" value="TreeGrafter"/>
</dbReference>
<gene>
    <name evidence="4" type="ORF">PHACADRAFT_88712</name>
</gene>
<dbReference type="Gene3D" id="2.40.50.140">
    <property type="entry name" value="Nucleic acid-binding proteins"/>
    <property type="match status" value="1"/>
</dbReference>
<dbReference type="Pfam" id="PF09329">
    <property type="entry name" value="zf-primase"/>
    <property type="match status" value="1"/>
</dbReference>
<feature type="compositionally biased region" description="Polar residues" evidence="2">
    <location>
        <begin position="52"/>
        <end position="64"/>
    </location>
</feature>
<proteinExistence type="inferred from homology"/>
<feature type="region of interest" description="Disordered" evidence="2">
    <location>
        <begin position="26"/>
        <end position="123"/>
    </location>
</feature>
<dbReference type="InParanoid" id="K5WG80"/>
<evidence type="ECO:0000259" key="3">
    <source>
        <dbReference type="Pfam" id="PF09329"/>
    </source>
</evidence>
<feature type="region of interest" description="Disordered" evidence="2">
    <location>
        <begin position="493"/>
        <end position="512"/>
    </location>
</feature>
<dbReference type="HOGENOM" id="CLU_015393_1_0_1"/>
<dbReference type="GO" id="GO:0003697">
    <property type="term" value="F:single-stranded DNA binding"/>
    <property type="evidence" value="ECO:0007669"/>
    <property type="project" value="InterPro"/>
</dbReference>
<feature type="compositionally biased region" description="Polar residues" evidence="2">
    <location>
        <begin position="93"/>
        <end position="109"/>
    </location>
</feature>
<dbReference type="PANTHER" id="PTHR13454">
    <property type="entry name" value="PROTEIN MCM10 HOMOLOG"/>
    <property type="match status" value="1"/>
</dbReference>
<dbReference type="OrthoDB" id="202825at2759"/>
<feature type="compositionally biased region" description="Basic and acidic residues" evidence="2">
    <location>
        <begin position="594"/>
        <end position="613"/>
    </location>
</feature>
<dbReference type="GO" id="GO:0006270">
    <property type="term" value="P:DNA replication initiation"/>
    <property type="evidence" value="ECO:0007669"/>
    <property type="project" value="InterPro"/>
</dbReference>
<feature type="compositionally biased region" description="Basic and acidic residues" evidence="2">
    <location>
        <begin position="68"/>
        <end position="78"/>
    </location>
</feature>
<protein>
    <recommendedName>
        <fullName evidence="3">Zinc finger Mcm10/DnaG-type domain-containing protein</fullName>
    </recommendedName>
</protein>
<feature type="compositionally biased region" description="Basic and acidic residues" evidence="2">
    <location>
        <begin position="157"/>
        <end position="172"/>
    </location>
</feature>
<evidence type="ECO:0000313" key="5">
    <source>
        <dbReference type="Proteomes" id="UP000008370"/>
    </source>
</evidence>
<evidence type="ECO:0000313" key="4">
    <source>
        <dbReference type="EMBL" id="EKM58109.1"/>
    </source>
</evidence>
<dbReference type="GeneID" id="18920612"/>
<dbReference type="STRING" id="650164.K5WG80"/>
<dbReference type="InterPro" id="IPR015408">
    <property type="entry name" value="Znf_Mcm10/DnaG"/>
</dbReference>
<reference evidence="4 5" key="1">
    <citation type="journal article" date="2012" name="BMC Genomics">
        <title>Comparative genomics of the white-rot fungi, Phanerochaete carnosa and P. chrysosporium, to elucidate the genetic basis of the distinct wood types they colonize.</title>
        <authorList>
            <person name="Suzuki H."/>
            <person name="MacDonald J."/>
            <person name="Syed K."/>
            <person name="Salamov A."/>
            <person name="Hori C."/>
            <person name="Aerts A."/>
            <person name="Henrissat B."/>
            <person name="Wiebenga A."/>
            <person name="vanKuyk P.A."/>
            <person name="Barry K."/>
            <person name="Lindquist E."/>
            <person name="LaButti K."/>
            <person name="Lapidus A."/>
            <person name="Lucas S."/>
            <person name="Coutinho P."/>
            <person name="Gong Y."/>
            <person name="Samejima M."/>
            <person name="Mahadevan R."/>
            <person name="Abou-Zaid M."/>
            <person name="de Vries R.P."/>
            <person name="Igarashi K."/>
            <person name="Yadav J.S."/>
            <person name="Grigoriev I.V."/>
            <person name="Master E.R."/>
        </authorList>
    </citation>
    <scope>NUCLEOTIDE SEQUENCE [LARGE SCALE GENOMIC DNA]</scope>
    <source>
        <strain evidence="4 5">HHB-10118-sp</strain>
    </source>
</reference>
<sequence>MDSSSSRKQDETRRQAEIRRQIAALQAQLKDASDEEGAGIMPPSTPRKRKQSQQNLLASATPSPSIYLEKRKAEDHRGKAIVTFPKNIDGPSSRAQQSRPSLSFKTNPAYTARPPPASSLTPASSSVLSKLAGFASASTKQEAKAIAARSSGFAEKPPTRDEVDEETGARDENLTIVEDLTIGPYEHRPPFDDPHFMKLEPSSGIRLSSRTLPHDEFQDYLRGRYYLSPSKLYSVIRLLPNKQGYDVPVEGDWVTIAVVAERGPMKYSKASVGIGKEDLAEHPNGEDDLGSLALGAPPKPARPQWGKGKAKEEPSKPSGKKYMNLKLVDFGCRTKSSATAGKSIIRGDALLSLLLFESDRVEEVTQEDGKKEKVYRGGSRGAFERLSKLKEGTIVALLNPKILKPFQRSGDAPHPTDNILALTPESLQSILVLGHSQDLGMCHVVKRDGKACGSWCDKRISDVCDYHVQHAVQAKRAGRAEFTTGTSGMSAFAKKKPAYDPSRQWGLKPDPDASTGGATYVVSGHIVSDRRESGLFVNETIGREAQAKAARKVSAKDADEALKKLLKQDKEGTRAVKAAREFGKKLVEKEVLGDSGKGKEEAKDVAKTRRRDENDNDDSEDEKDKKSVKNAYSATLVRSLGFDPTAKDGRRVADSEVQRKVWTFLHLMYMPH</sequence>
<dbReference type="PANTHER" id="PTHR13454:SF11">
    <property type="entry name" value="PROTEIN MCM10 HOMOLOG"/>
    <property type="match status" value="1"/>
</dbReference>